<dbReference type="Proteomes" id="UP000314294">
    <property type="component" value="Unassembled WGS sequence"/>
</dbReference>
<evidence type="ECO:0000313" key="2">
    <source>
        <dbReference type="Proteomes" id="UP000314294"/>
    </source>
</evidence>
<proteinExistence type="predicted"/>
<protein>
    <submittedName>
        <fullName evidence="1">Uncharacterized protein</fullName>
    </submittedName>
</protein>
<comment type="caution">
    <text evidence="1">The sequence shown here is derived from an EMBL/GenBank/DDBJ whole genome shotgun (WGS) entry which is preliminary data.</text>
</comment>
<gene>
    <name evidence="1" type="ORF">EYF80_040095</name>
</gene>
<dbReference type="EMBL" id="SRLO01000645">
    <property type="protein sequence ID" value="TNN49690.1"/>
    <property type="molecule type" value="Genomic_DNA"/>
</dbReference>
<organism evidence="1 2">
    <name type="scientific">Liparis tanakae</name>
    <name type="common">Tanaka's snailfish</name>
    <dbReference type="NCBI Taxonomy" id="230148"/>
    <lineage>
        <taxon>Eukaryota</taxon>
        <taxon>Metazoa</taxon>
        <taxon>Chordata</taxon>
        <taxon>Craniata</taxon>
        <taxon>Vertebrata</taxon>
        <taxon>Euteleostomi</taxon>
        <taxon>Actinopterygii</taxon>
        <taxon>Neopterygii</taxon>
        <taxon>Teleostei</taxon>
        <taxon>Neoteleostei</taxon>
        <taxon>Acanthomorphata</taxon>
        <taxon>Eupercaria</taxon>
        <taxon>Perciformes</taxon>
        <taxon>Cottioidei</taxon>
        <taxon>Cottales</taxon>
        <taxon>Liparidae</taxon>
        <taxon>Liparis</taxon>
    </lineage>
</organism>
<accession>A0A4Z2G938</accession>
<evidence type="ECO:0000313" key="1">
    <source>
        <dbReference type="EMBL" id="TNN49690.1"/>
    </source>
</evidence>
<reference evidence="1 2" key="1">
    <citation type="submission" date="2019-03" db="EMBL/GenBank/DDBJ databases">
        <title>First draft genome of Liparis tanakae, snailfish: a comprehensive survey of snailfish specific genes.</title>
        <authorList>
            <person name="Kim W."/>
            <person name="Song I."/>
            <person name="Jeong J.-H."/>
            <person name="Kim D."/>
            <person name="Kim S."/>
            <person name="Ryu S."/>
            <person name="Song J.Y."/>
            <person name="Lee S.K."/>
        </authorList>
    </citation>
    <scope>NUCLEOTIDE SEQUENCE [LARGE SCALE GENOMIC DNA]</scope>
    <source>
        <tissue evidence="1">Muscle</tissue>
    </source>
</reference>
<keyword evidence="2" id="KW-1185">Reference proteome</keyword>
<dbReference type="AlphaFoldDB" id="A0A4Z2G938"/>
<sequence length="248" mass="26989">MSTHASPTFPWFYNAMLRYDLFHTTFCMSARMDSTQPACTYTLDADTVVVHATAASATLSLAATGAAHAAARFLLNSFRLDTEDETPSAPESLAPPASLAVCQCQRSGPALQQRTHTHCSRSPRALLSQAFPRLGFPSLTAVMCLLEIDASPEEGPEHLEMQEEGQQGFSWTPEQPGQNCSPCWPLADGATGLRDLFSSTLHSKETESACFYSVGGEVLFYNEKCDRRLYRGIIRGSRCPAEDTLPAG</sequence>
<name>A0A4Z2G938_9TELE</name>